<comment type="caution">
    <text evidence="1">The sequence shown here is derived from an EMBL/GenBank/DDBJ whole genome shotgun (WGS) entry which is preliminary data.</text>
</comment>
<dbReference type="OrthoDB" id="8191915at2759"/>
<dbReference type="EMBL" id="REGN01013601">
    <property type="protein sequence ID" value="RMZ93717.1"/>
    <property type="molecule type" value="Genomic_DNA"/>
</dbReference>
<dbReference type="AlphaFoldDB" id="A0A3M7P4N2"/>
<proteinExistence type="predicted"/>
<organism evidence="1 2">
    <name type="scientific">Brachionus plicatilis</name>
    <name type="common">Marine rotifer</name>
    <name type="synonym">Brachionus muelleri</name>
    <dbReference type="NCBI Taxonomy" id="10195"/>
    <lineage>
        <taxon>Eukaryota</taxon>
        <taxon>Metazoa</taxon>
        <taxon>Spiralia</taxon>
        <taxon>Gnathifera</taxon>
        <taxon>Rotifera</taxon>
        <taxon>Eurotatoria</taxon>
        <taxon>Monogononta</taxon>
        <taxon>Pseudotrocha</taxon>
        <taxon>Ploima</taxon>
        <taxon>Brachionidae</taxon>
        <taxon>Brachionus</taxon>
    </lineage>
</organism>
<accession>A0A3M7P4N2</accession>
<sequence length="132" mass="15021">TFLIAAVFDKPARSSIIKINSSNGYYGCLKCVQKGKNIPTERGFVITYPYDISNPDGPPRTEDLYNEHLEEQLITRRSKAIPHRFGIKANCSLNQLKYFNAVKNTNIDAMHNRCTLIKFETTILYFISATVN</sequence>
<dbReference type="Proteomes" id="UP000276133">
    <property type="component" value="Unassembled WGS sequence"/>
</dbReference>
<evidence type="ECO:0000313" key="2">
    <source>
        <dbReference type="Proteomes" id="UP000276133"/>
    </source>
</evidence>
<feature type="non-terminal residue" evidence="1">
    <location>
        <position position="1"/>
    </location>
</feature>
<name>A0A3M7P4N2_BRAPC</name>
<keyword evidence="2" id="KW-1185">Reference proteome</keyword>
<gene>
    <name evidence="1" type="ORF">BpHYR1_021333</name>
</gene>
<reference evidence="1 2" key="1">
    <citation type="journal article" date="2018" name="Sci. Rep.">
        <title>Genomic signatures of local adaptation to the degree of environmental predictability in rotifers.</title>
        <authorList>
            <person name="Franch-Gras L."/>
            <person name="Hahn C."/>
            <person name="Garcia-Roger E.M."/>
            <person name="Carmona M.J."/>
            <person name="Serra M."/>
            <person name="Gomez A."/>
        </authorList>
    </citation>
    <scope>NUCLEOTIDE SEQUENCE [LARGE SCALE GENOMIC DNA]</scope>
    <source>
        <strain evidence="1">HYR1</strain>
    </source>
</reference>
<protein>
    <submittedName>
        <fullName evidence="1">Uncharacterized protein</fullName>
    </submittedName>
</protein>
<evidence type="ECO:0000313" key="1">
    <source>
        <dbReference type="EMBL" id="RMZ93717.1"/>
    </source>
</evidence>